<dbReference type="InterPro" id="IPR049315">
    <property type="entry name" value="GDC-P_N"/>
</dbReference>
<proteinExistence type="inferred from homology"/>
<sequence>MPFIVNTDADRESMLHATGVFSFDELIVDIPREVRLNKALELAPAADEMDVRAMLESMAAANRSTADYVSFLGGGAYDHFLPSAIKAIVSRSEFYTAYTPYQAEVSQGTLQAIYEYQSLICRLYGMDVTNASMYDGATALAEAVLMAMNVNGRQKVVVAGRLHPWNSSVLKTYLEASGHSAVVQNAVEDGVGSVDALRALMDETVAAVVVQQPNFYGCLEDVASIGRIAHEHGALFIVSANPVSLGVLEAPGAYGADIAVGEGQPLGSSQSFGGPYLGIFSVRQELVRKLPGRLVGMTKDSNGQDGFILTLQTREQHIRREKATSNICSNQALNALQAAVYLSLLGKQGLSEVAGQSLSRAHYLAGRIAAIPGFSIRYNAPFFNEFVVNTPIAPSEVVRQMLEKKVFAGCDLREFGDEGLLVAVTEKRTKAQLDMFADALGELG</sequence>
<dbReference type="NCBIfam" id="NF001696">
    <property type="entry name" value="PRK00451.1"/>
    <property type="match status" value="1"/>
</dbReference>
<evidence type="ECO:0000256" key="2">
    <source>
        <dbReference type="ARBA" id="ARBA00023002"/>
    </source>
</evidence>
<dbReference type="Gene3D" id="3.90.1150.10">
    <property type="entry name" value="Aspartate Aminotransferase, domain 1"/>
    <property type="match status" value="1"/>
</dbReference>
<dbReference type="InterPro" id="IPR015424">
    <property type="entry name" value="PyrdxlP-dep_Trfase"/>
</dbReference>
<evidence type="ECO:0000313" key="7">
    <source>
        <dbReference type="Proteomes" id="UP000076481"/>
    </source>
</evidence>
<reference evidence="6 7" key="1">
    <citation type="submission" date="2016-03" db="EMBL/GenBank/DDBJ databases">
        <title>Speciation and ecological success in dimly lit waters: horizontal gene transfer in a green sulfur bacteria bloom unveiled by metagenomic assembly.</title>
        <authorList>
            <person name="Llorens-Mares T."/>
            <person name="Liu Z."/>
            <person name="Allen L.Z."/>
            <person name="Rusch D.B."/>
            <person name="Craig M.T."/>
            <person name="Dupont C.L."/>
            <person name="Bryant D.A."/>
            <person name="Casamayor E.O."/>
        </authorList>
    </citation>
    <scope>NUCLEOTIDE SEQUENCE [LARGE SCALE GENOMIC DNA]</scope>
    <source>
        <strain evidence="6">CIII</strain>
    </source>
</reference>
<dbReference type="InterPro" id="IPR020581">
    <property type="entry name" value="GDC_P"/>
</dbReference>
<dbReference type="GO" id="GO:0019464">
    <property type="term" value="P:glycine decarboxylation via glycine cleavage system"/>
    <property type="evidence" value="ECO:0007669"/>
    <property type="project" value="UniProtKB-UniRule"/>
</dbReference>
<dbReference type="Gene3D" id="3.40.640.10">
    <property type="entry name" value="Type I PLP-dependent aspartate aminotransferase-like (Major domain)"/>
    <property type="match status" value="1"/>
</dbReference>
<dbReference type="RefSeq" id="WP_303681911.1">
    <property type="nucleotide sequence ID" value="NZ_LVWG01000032.1"/>
</dbReference>
<dbReference type="InterPro" id="IPR015421">
    <property type="entry name" value="PyrdxlP-dep_Trfase_major"/>
</dbReference>
<dbReference type="GO" id="GO:0009116">
    <property type="term" value="P:nucleoside metabolic process"/>
    <property type="evidence" value="ECO:0007669"/>
    <property type="project" value="InterPro"/>
</dbReference>
<dbReference type="EMBL" id="LVWG01000032">
    <property type="protein sequence ID" value="KZK74088.1"/>
    <property type="molecule type" value="Genomic_DNA"/>
</dbReference>
<evidence type="ECO:0000259" key="5">
    <source>
        <dbReference type="Pfam" id="PF02347"/>
    </source>
</evidence>
<evidence type="ECO:0000256" key="4">
    <source>
        <dbReference type="HAMAP-Rule" id="MF_00712"/>
    </source>
</evidence>
<protein>
    <recommendedName>
        <fullName evidence="4">Probable glycine dehydrogenase (decarboxylating) subunit 1</fullName>
        <ecNumber evidence="4">1.4.4.2</ecNumber>
    </recommendedName>
    <alternativeName>
        <fullName evidence="4">Glycine cleavage system P-protein subunit 1</fullName>
    </alternativeName>
    <alternativeName>
        <fullName evidence="4">Glycine decarboxylase subunit 1</fullName>
    </alternativeName>
    <alternativeName>
        <fullName evidence="4">Glycine dehydrogenase (aminomethyl-transferring) subunit 1</fullName>
    </alternativeName>
</protein>
<dbReference type="Pfam" id="PF02347">
    <property type="entry name" value="GDC-P"/>
    <property type="match status" value="1"/>
</dbReference>
<comment type="function">
    <text evidence="1 4">The glycine cleavage system catalyzes the degradation of glycine. The P protein binds the alpha-amino group of glycine through its pyridoxal phosphate cofactor; CO(2) is released and the remaining methylamine moiety is then transferred to the lipoamide cofactor of the H protein.</text>
</comment>
<dbReference type="HAMAP" id="MF_00712">
    <property type="entry name" value="GcvPA"/>
    <property type="match status" value="1"/>
</dbReference>
<feature type="domain" description="Glycine cleavage system P-protein N-terminal" evidence="5">
    <location>
        <begin position="3"/>
        <end position="436"/>
    </location>
</feature>
<gene>
    <name evidence="4" type="primary">gcvPA</name>
    <name evidence="6" type="ORF">A3K90_07675</name>
</gene>
<dbReference type="InterPro" id="IPR015422">
    <property type="entry name" value="PyrdxlP-dep_Trfase_small"/>
</dbReference>
<dbReference type="GO" id="GO:0004375">
    <property type="term" value="F:glycine dehydrogenase (decarboxylating) activity"/>
    <property type="evidence" value="ECO:0007669"/>
    <property type="project" value="UniProtKB-EC"/>
</dbReference>
<evidence type="ECO:0000256" key="3">
    <source>
        <dbReference type="ARBA" id="ARBA00049026"/>
    </source>
</evidence>
<evidence type="ECO:0000313" key="6">
    <source>
        <dbReference type="EMBL" id="KZK74088.1"/>
    </source>
</evidence>
<dbReference type="Proteomes" id="UP000076481">
    <property type="component" value="Unassembled WGS sequence"/>
</dbReference>
<name>A0A165LIJ8_PELLU</name>
<evidence type="ECO:0000256" key="1">
    <source>
        <dbReference type="ARBA" id="ARBA00003788"/>
    </source>
</evidence>
<comment type="subunit">
    <text evidence="4">The glycine cleavage system is composed of four proteins: P, T, L and H. In this organism, the P 'protein' is a heterodimer of two subunits.</text>
</comment>
<dbReference type="AlphaFoldDB" id="A0A165LIJ8"/>
<comment type="catalytic activity">
    <reaction evidence="3 4">
        <text>N(6)-[(R)-lipoyl]-L-lysyl-[glycine-cleavage complex H protein] + glycine + H(+) = N(6)-[(R)-S(8)-aminomethyldihydrolipoyl]-L-lysyl-[glycine-cleavage complex H protein] + CO2</text>
        <dbReference type="Rhea" id="RHEA:24304"/>
        <dbReference type="Rhea" id="RHEA-COMP:10494"/>
        <dbReference type="Rhea" id="RHEA-COMP:10495"/>
        <dbReference type="ChEBI" id="CHEBI:15378"/>
        <dbReference type="ChEBI" id="CHEBI:16526"/>
        <dbReference type="ChEBI" id="CHEBI:57305"/>
        <dbReference type="ChEBI" id="CHEBI:83099"/>
        <dbReference type="ChEBI" id="CHEBI:83143"/>
        <dbReference type="EC" id="1.4.4.2"/>
    </reaction>
</comment>
<comment type="caution">
    <text evidence="6">The sequence shown here is derived from an EMBL/GenBank/DDBJ whole genome shotgun (WGS) entry which is preliminary data.</text>
</comment>
<dbReference type="PIRSF" id="PIRSF006815">
    <property type="entry name" value="GcvPA"/>
    <property type="match status" value="1"/>
</dbReference>
<dbReference type="InterPro" id="IPR023010">
    <property type="entry name" value="GcvPA"/>
</dbReference>
<dbReference type="EC" id="1.4.4.2" evidence="4"/>
<comment type="similarity">
    <text evidence="4">Belongs to the GcvP family. N-terminal subunit subfamily.</text>
</comment>
<dbReference type="CDD" id="cd00613">
    <property type="entry name" value="GDC-P"/>
    <property type="match status" value="1"/>
</dbReference>
<dbReference type="PANTHER" id="PTHR42806:SF1">
    <property type="entry name" value="GLYCINE DEHYDROGENASE (DECARBOXYLATING)"/>
    <property type="match status" value="1"/>
</dbReference>
<dbReference type="PANTHER" id="PTHR42806">
    <property type="entry name" value="GLYCINE CLEAVAGE SYSTEM P-PROTEIN"/>
    <property type="match status" value="1"/>
</dbReference>
<accession>A0A165LIJ8</accession>
<keyword evidence="2 4" id="KW-0560">Oxidoreductase</keyword>
<dbReference type="SUPFAM" id="SSF53383">
    <property type="entry name" value="PLP-dependent transferases"/>
    <property type="match status" value="1"/>
</dbReference>
<organism evidence="6 7">
    <name type="scientific">Pelodictyon luteolum</name>
    <dbReference type="NCBI Taxonomy" id="1100"/>
    <lineage>
        <taxon>Bacteria</taxon>
        <taxon>Pseudomonadati</taxon>
        <taxon>Chlorobiota</taxon>
        <taxon>Chlorobiia</taxon>
        <taxon>Chlorobiales</taxon>
        <taxon>Chlorobiaceae</taxon>
        <taxon>Chlorobium/Pelodictyon group</taxon>
        <taxon>Pelodictyon</taxon>
    </lineage>
</organism>